<keyword evidence="3" id="KW-0285">Flavoprotein</keyword>
<dbReference type="PRINTS" id="PR00368">
    <property type="entry name" value="FADPNR"/>
</dbReference>
<accession>A0A6J4RGN8</accession>
<sequence>MPQTPTSTPRIVVVGGGFVGLTLARRLQRRLRRGEAEVVLVDASPSMTYQPFLAEVAGGRIEARSVAVPLRTTLRGTRVLTGRATAVNLDRRRLHVALPDGTDIVLDYDELVLAPGSVSRMQPVPGLAEHAVGFTTLADALHLRDAVLGRLALAADTPDAERRRAALTVVVVGGGYTGVEAVAELQHLARSAARRYPGLDPAELRFELVEADAELMPELPPVLGAYTRARLGDSGITVRLRTQVTSMVGGLVELSDGERFRADTVVWAAGVRGNPLLARIGLPVDPRGRLRTRTTLQVDGAEHLWAAGDGAAVPDVAAPRPSDDATPMCGATAQHAVRQAKVLARNLVATLRGGKLAEYRHRDAGSVAGLGLHRGVARIYGVPLRGLPAWLLHRVYHLALMPTWGRKERIALDWASALLGRRDLTAGDGFRGGLAARPDARTEVPA</sequence>
<dbReference type="AlphaFoldDB" id="A0A6J4RGN8"/>
<evidence type="ECO:0000256" key="2">
    <source>
        <dbReference type="ARBA" id="ARBA00005272"/>
    </source>
</evidence>
<dbReference type="SUPFAM" id="SSF51905">
    <property type="entry name" value="FAD/NAD(P)-binding domain"/>
    <property type="match status" value="1"/>
</dbReference>
<evidence type="ECO:0000256" key="3">
    <source>
        <dbReference type="ARBA" id="ARBA00022630"/>
    </source>
</evidence>
<dbReference type="Gene3D" id="3.50.50.100">
    <property type="match status" value="1"/>
</dbReference>
<evidence type="ECO:0000313" key="7">
    <source>
        <dbReference type="EMBL" id="CAA9469244.1"/>
    </source>
</evidence>
<keyword evidence="5 7" id="KW-0560">Oxidoreductase</keyword>
<feature type="domain" description="FAD/NAD(P)-binding" evidence="6">
    <location>
        <begin position="10"/>
        <end position="339"/>
    </location>
</feature>
<gene>
    <name evidence="7" type="ORF">AVDCRST_MAG13-336</name>
</gene>
<dbReference type="InterPro" id="IPR051169">
    <property type="entry name" value="NADH-Q_oxidoreductase"/>
</dbReference>
<dbReference type="EMBL" id="CADCVO010000048">
    <property type="protein sequence ID" value="CAA9469244.1"/>
    <property type="molecule type" value="Genomic_DNA"/>
</dbReference>
<evidence type="ECO:0000259" key="6">
    <source>
        <dbReference type="Pfam" id="PF07992"/>
    </source>
</evidence>
<comment type="similarity">
    <text evidence="2">Belongs to the NADH dehydrogenase family.</text>
</comment>
<protein>
    <submittedName>
        <fullName evidence="7">NADH dehydrogenase</fullName>
        <ecNumber evidence="7">1.6.99.3</ecNumber>
    </submittedName>
</protein>
<evidence type="ECO:0000256" key="1">
    <source>
        <dbReference type="ARBA" id="ARBA00001974"/>
    </source>
</evidence>
<evidence type="ECO:0000256" key="5">
    <source>
        <dbReference type="ARBA" id="ARBA00023002"/>
    </source>
</evidence>
<dbReference type="EC" id="1.6.99.3" evidence="7"/>
<organism evidence="7">
    <name type="scientific">uncultured Solirubrobacteraceae bacterium</name>
    <dbReference type="NCBI Taxonomy" id="1162706"/>
    <lineage>
        <taxon>Bacteria</taxon>
        <taxon>Bacillati</taxon>
        <taxon>Actinomycetota</taxon>
        <taxon>Thermoleophilia</taxon>
        <taxon>Solirubrobacterales</taxon>
        <taxon>Solirubrobacteraceae</taxon>
        <taxon>environmental samples</taxon>
    </lineage>
</organism>
<name>A0A6J4RGN8_9ACTN</name>
<dbReference type="PRINTS" id="PR00411">
    <property type="entry name" value="PNDRDTASEI"/>
</dbReference>
<dbReference type="PANTHER" id="PTHR42913:SF3">
    <property type="entry name" value="64 KDA MITOCHONDRIAL NADH DEHYDROGENASE (EUROFUNG)"/>
    <property type="match status" value="1"/>
</dbReference>
<keyword evidence="4" id="KW-0274">FAD</keyword>
<reference evidence="7" key="1">
    <citation type="submission" date="2020-02" db="EMBL/GenBank/DDBJ databases">
        <authorList>
            <person name="Meier V. D."/>
        </authorList>
    </citation>
    <scope>NUCLEOTIDE SEQUENCE</scope>
    <source>
        <strain evidence="7">AVDCRST_MAG13</strain>
    </source>
</reference>
<dbReference type="Pfam" id="PF07992">
    <property type="entry name" value="Pyr_redox_2"/>
    <property type="match status" value="1"/>
</dbReference>
<dbReference type="InterPro" id="IPR036188">
    <property type="entry name" value="FAD/NAD-bd_sf"/>
</dbReference>
<evidence type="ECO:0000256" key="4">
    <source>
        <dbReference type="ARBA" id="ARBA00022827"/>
    </source>
</evidence>
<dbReference type="InterPro" id="IPR023753">
    <property type="entry name" value="FAD/NAD-binding_dom"/>
</dbReference>
<dbReference type="GO" id="GO:0003955">
    <property type="term" value="F:NAD(P)H dehydrogenase (quinone) activity"/>
    <property type="evidence" value="ECO:0007669"/>
    <property type="project" value="TreeGrafter"/>
</dbReference>
<comment type="cofactor">
    <cofactor evidence="1">
        <name>FAD</name>
        <dbReference type="ChEBI" id="CHEBI:57692"/>
    </cofactor>
</comment>
<dbReference type="PANTHER" id="PTHR42913">
    <property type="entry name" value="APOPTOSIS-INDUCING FACTOR 1"/>
    <property type="match status" value="1"/>
</dbReference>
<dbReference type="GO" id="GO:0019646">
    <property type="term" value="P:aerobic electron transport chain"/>
    <property type="evidence" value="ECO:0007669"/>
    <property type="project" value="TreeGrafter"/>
</dbReference>
<proteinExistence type="inferred from homology"/>